<sequence>MRESAAKRLRFALPALSIASLLALLPQSTCILHLTLGLPCPACGLTRAALALLRLDLAAATTFHPLALPLALVVIATVFAALFLDDARWKRFGRDVAGGSAVALVVVWALRFLGLFGGPVP</sequence>
<evidence type="ECO:0000313" key="3">
    <source>
        <dbReference type="Proteomes" id="UP000309215"/>
    </source>
</evidence>
<protein>
    <submittedName>
        <fullName evidence="2">DUF2752 domain-containing protein</fullName>
    </submittedName>
</protein>
<keyword evidence="1" id="KW-1133">Transmembrane helix</keyword>
<comment type="caution">
    <text evidence="2">The sequence shown here is derived from an EMBL/GenBank/DDBJ whole genome shotgun (WGS) entry which is preliminary data.</text>
</comment>
<dbReference type="InterPro" id="IPR021215">
    <property type="entry name" value="DUF2752"/>
</dbReference>
<feature type="transmembrane region" description="Helical" evidence="1">
    <location>
        <begin position="61"/>
        <end position="84"/>
    </location>
</feature>
<organism evidence="2 3">
    <name type="scientific">Polyangium fumosum</name>
    <dbReference type="NCBI Taxonomy" id="889272"/>
    <lineage>
        <taxon>Bacteria</taxon>
        <taxon>Pseudomonadati</taxon>
        <taxon>Myxococcota</taxon>
        <taxon>Polyangia</taxon>
        <taxon>Polyangiales</taxon>
        <taxon>Polyangiaceae</taxon>
        <taxon>Polyangium</taxon>
    </lineage>
</organism>
<keyword evidence="3" id="KW-1185">Reference proteome</keyword>
<name>A0A4U1JBA6_9BACT</name>
<keyword evidence="1" id="KW-0472">Membrane</keyword>
<dbReference type="RefSeq" id="WP_136931209.1">
    <property type="nucleotide sequence ID" value="NZ_SSMQ01000024.1"/>
</dbReference>
<dbReference type="EMBL" id="SSMQ01000024">
    <property type="protein sequence ID" value="TKD04484.1"/>
    <property type="molecule type" value="Genomic_DNA"/>
</dbReference>
<keyword evidence="1" id="KW-0812">Transmembrane</keyword>
<dbReference type="Proteomes" id="UP000309215">
    <property type="component" value="Unassembled WGS sequence"/>
</dbReference>
<dbReference type="Pfam" id="PF10825">
    <property type="entry name" value="DUF2752"/>
    <property type="match status" value="1"/>
</dbReference>
<evidence type="ECO:0000256" key="1">
    <source>
        <dbReference type="SAM" id="Phobius"/>
    </source>
</evidence>
<proteinExistence type="predicted"/>
<evidence type="ECO:0000313" key="2">
    <source>
        <dbReference type="EMBL" id="TKD04484.1"/>
    </source>
</evidence>
<feature type="transmembrane region" description="Helical" evidence="1">
    <location>
        <begin position="96"/>
        <end position="116"/>
    </location>
</feature>
<reference evidence="2 3" key="1">
    <citation type="submission" date="2019-04" db="EMBL/GenBank/DDBJ databases">
        <authorList>
            <person name="Li Y."/>
            <person name="Wang J."/>
        </authorList>
    </citation>
    <scope>NUCLEOTIDE SEQUENCE [LARGE SCALE GENOMIC DNA]</scope>
    <source>
        <strain evidence="2 3">DSM 14668</strain>
    </source>
</reference>
<accession>A0A4U1JBA6</accession>
<gene>
    <name evidence="2" type="ORF">E8A74_23020</name>
</gene>
<dbReference type="AlphaFoldDB" id="A0A4U1JBA6"/>